<dbReference type="InterPro" id="IPR011761">
    <property type="entry name" value="ATP-grasp"/>
</dbReference>
<dbReference type="Proteomes" id="UP000011724">
    <property type="component" value="Chromosome"/>
</dbReference>
<dbReference type="SUPFAM" id="SSF56059">
    <property type="entry name" value="Glutathione synthetase ATP-binding domain-like"/>
    <property type="match status" value="1"/>
</dbReference>
<evidence type="ECO:0000313" key="6">
    <source>
        <dbReference type="EMBL" id="CCH49378.1"/>
    </source>
</evidence>
<dbReference type="InterPro" id="IPR052032">
    <property type="entry name" value="ATP-dep_AA_Ligase"/>
</dbReference>
<evidence type="ECO:0000256" key="3">
    <source>
        <dbReference type="ARBA" id="ARBA00022840"/>
    </source>
</evidence>
<dbReference type="PANTHER" id="PTHR43585:SF2">
    <property type="entry name" value="ATP-GRASP ENZYME FSQD"/>
    <property type="match status" value="1"/>
</dbReference>
<reference evidence="6 7" key="1">
    <citation type="journal article" date="2013" name="PLoS ONE">
        <title>The first genomic and proteomic characterization of a deep-sea sulfate reducer: insights into the piezophilic lifestyle of Desulfovibrio piezophilus.</title>
        <authorList>
            <person name="Pradel N."/>
            <person name="Ji B."/>
            <person name="Gimenez G."/>
            <person name="Talla E."/>
            <person name="Lenoble P."/>
            <person name="Garel M."/>
            <person name="Tamburini C."/>
            <person name="Fourquet P."/>
            <person name="Lebrun R."/>
            <person name="Bertin P."/>
            <person name="Denis Y."/>
            <person name="Pophillat M."/>
            <person name="Barbe V."/>
            <person name="Ollivier B."/>
            <person name="Dolla A."/>
        </authorList>
    </citation>
    <scope>NUCLEOTIDE SEQUENCE [LARGE SCALE GENOMIC DNA]</scope>
    <source>
        <strain evidence="7">DSM 10523 / SB164P1</strain>
    </source>
</reference>
<organism evidence="6 7">
    <name type="scientific">Pseudodesulfovibrio piezophilus (strain DSM 21447 / JCM 15486 / C1TLV30)</name>
    <name type="common">Desulfovibrio piezophilus</name>
    <dbReference type="NCBI Taxonomy" id="1322246"/>
    <lineage>
        <taxon>Bacteria</taxon>
        <taxon>Pseudomonadati</taxon>
        <taxon>Thermodesulfobacteriota</taxon>
        <taxon>Desulfovibrionia</taxon>
        <taxon>Desulfovibrionales</taxon>
        <taxon>Desulfovibrionaceae</taxon>
    </lineage>
</organism>
<dbReference type="AlphaFoldDB" id="M1WWY3"/>
<protein>
    <recommendedName>
        <fullName evidence="5">ATP-grasp domain-containing protein</fullName>
    </recommendedName>
</protein>
<dbReference type="PANTHER" id="PTHR43585">
    <property type="entry name" value="FUMIPYRROLE BIOSYNTHESIS PROTEIN C"/>
    <property type="match status" value="1"/>
</dbReference>
<dbReference type="RefSeq" id="WP_015415422.1">
    <property type="nucleotide sequence ID" value="NC_020409.1"/>
</dbReference>
<dbReference type="PATRIC" id="fig|879567.3.peg.2286"/>
<keyword evidence="2 4" id="KW-0547">Nucleotide-binding</keyword>
<evidence type="ECO:0000313" key="7">
    <source>
        <dbReference type="Proteomes" id="UP000011724"/>
    </source>
</evidence>
<dbReference type="GO" id="GO:0046872">
    <property type="term" value="F:metal ion binding"/>
    <property type="evidence" value="ECO:0007669"/>
    <property type="project" value="InterPro"/>
</dbReference>
<dbReference type="Gene3D" id="3.30.470.20">
    <property type="entry name" value="ATP-grasp fold, B domain"/>
    <property type="match status" value="1"/>
</dbReference>
<dbReference type="EMBL" id="FO203427">
    <property type="protein sequence ID" value="CCH49378.1"/>
    <property type="molecule type" value="Genomic_DNA"/>
</dbReference>
<name>M1WWY3_PSEP2</name>
<dbReference type="STRING" id="1322246.BN4_12143"/>
<dbReference type="PROSITE" id="PS50975">
    <property type="entry name" value="ATP_GRASP"/>
    <property type="match status" value="1"/>
</dbReference>
<dbReference type="eggNOG" id="COG3919">
    <property type="taxonomic scope" value="Bacteria"/>
</dbReference>
<accession>M1WWY3</accession>
<dbReference type="KEGG" id="dpi:BN4_12143"/>
<keyword evidence="1" id="KW-0436">Ligase</keyword>
<gene>
    <name evidence="6" type="ordered locus">BN4_12143</name>
</gene>
<dbReference type="GO" id="GO:0016874">
    <property type="term" value="F:ligase activity"/>
    <property type="evidence" value="ECO:0007669"/>
    <property type="project" value="UniProtKB-KW"/>
</dbReference>
<evidence type="ECO:0000256" key="4">
    <source>
        <dbReference type="PROSITE-ProRule" id="PRU00409"/>
    </source>
</evidence>
<evidence type="ECO:0000259" key="5">
    <source>
        <dbReference type="PROSITE" id="PS50975"/>
    </source>
</evidence>
<keyword evidence="7" id="KW-1185">Reference proteome</keyword>
<dbReference type="Pfam" id="PF13535">
    <property type="entry name" value="ATP-grasp_4"/>
    <property type="match status" value="1"/>
</dbReference>
<evidence type="ECO:0000256" key="2">
    <source>
        <dbReference type="ARBA" id="ARBA00022741"/>
    </source>
</evidence>
<dbReference type="BioCyc" id="DPIE1322246:BN4_RS10780-MONOMER"/>
<sequence>MFLLDAPYVSEFLKRSVERMGVSVLDTPGARRLTDGADIQFISGGDFSCRLAAGERVLANSENALAHIFSCGCHDDLVRQITVCKDKALFRETVAGLHPEYRFMRAASEDLAELDVSGMQTPFVVKPARGFFSLGVHVVRDHALWPEVVRAIEDERSAMNAEYPEEVVNADEYIVEAGIEGKEYAIDVYYDEHGDPVITNILHHHFLSEDDISDTLYYTSAEIIETWLEPFTEYVARVGQACEFRNFPMHLEVRVDELGHILPIEANPLRFAGWCVADITCHAWGVDPYECYFKKMRPDWPSLLKKQPEKACVMVIAEVPGHMDRRAITKIDYHGLSTLFEEVLELRTIDYTQYPVFAFAFARMSMAGLERLKGELGDDFSRFITTA</sequence>
<dbReference type="OrthoDB" id="6964321at2"/>
<reference evidence="7" key="2">
    <citation type="journal article" date="2013" name="Stand. Genomic Sci.">
        <title>Complete genome sequence of Desulfocapsa sulfexigens, a marine deltaproteobacterium specialized in disproportionating inorganic sulfur compounds.</title>
        <authorList>
            <person name="Finster K.W."/>
            <person name="Kjeldsen K.U."/>
            <person name="Kube M."/>
            <person name="Reinhardt R."/>
            <person name="Mussmann M."/>
            <person name="Amann R."/>
            <person name="Schreiber L."/>
        </authorList>
    </citation>
    <scope>NUCLEOTIDE SEQUENCE [LARGE SCALE GENOMIC DNA]</scope>
    <source>
        <strain evidence="7">DSM 10523 / SB164P1</strain>
    </source>
</reference>
<feature type="domain" description="ATP-grasp" evidence="5">
    <location>
        <begin position="87"/>
        <end position="297"/>
    </location>
</feature>
<proteinExistence type="predicted"/>
<evidence type="ECO:0000256" key="1">
    <source>
        <dbReference type="ARBA" id="ARBA00022598"/>
    </source>
</evidence>
<dbReference type="HOGENOM" id="CLU_061134_0_0_7"/>
<dbReference type="GO" id="GO:0005524">
    <property type="term" value="F:ATP binding"/>
    <property type="evidence" value="ECO:0007669"/>
    <property type="project" value="UniProtKB-UniRule"/>
</dbReference>
<keyword evidence="3 4" id="KW-0067">ATP-binding</keyword>